<feature type="region of interest" description="Disordered" evidence="1">
    <location>
        <begin position="23"/>
        <end position="44"/>
    </location>
</feature>
<evidence type="ECO:0000256" key="3">
    <source>
        <dbReference type="SAM" id="SignalP"/>
    </source>
</evidence>
<accession>A0A1G7C9D6</accession>
<dbReference type="Proteomes" id="UP000199417">
    <property type="component" value="Unassembled WGS sequence"/>
</dbReference>
<feature type="transmembrane region" description="Helical" evidence="2">
    <location>
        <begin position="56"/>
        <end position="74"/>
    </location>
</feature>
<proteinExistence type="predicted"/>
<keyword evidence="3" id="KW-0732">Signal</keyword>
<keyword evidence="2" id="KW-0472">Membrane</keyword>
<feature type="chain" id="PRO_5011585773" evidence="3">
    <location>
        <begin position="33"/>
        <end position="92"/>
    </location>
</feature>
<reference evidence="4 5" key="1">
    <citation type="submission" date="2016-10" db="EMBL/GenBank/DDBJ databases">
        <authorList>
            <person name="de Groot N.N."/>
        </authorList>
    </citation>
    <scope>NUCLEOTIDE SEQUENCE [LARGE SCALE GENOMIC DNA]</scope>
    <source>
        <strain evidence="4 5">JCM 11308</strain>
    </source>
</reference>
<sequence length="92" mass="8980">MFGPNKRRIASLVVASGMLAGGLAAGSGSAAAASTESSPETGSLVVDAPDPIHFAQAIIADGIIIAMSSLRIIVESSGMMPPGCQGPCPGQG</sequence>
<feature type="compositionally biased region" description="Low complexity" evidence="1">
    <location>
        <begin position="26"/>
        <end position="43"/>
    </location>
</feature>
<evidence type="ECO:0000256" key="2">
    <source>
        <dbReference type="SAM" id="Phobius"/>
    </source>
</evidence>
<gene>
    <name evidence="4" type="ORF">SAMN05444580_11549</name>
</gene>
<organism evidence="4 5">
    <name type="scientific">Rhodococcus tukisamuensis</name>
    <dbReference type="NCBI Taxonomy" id="168276"/>
    <lineage>
        <taxon>Bacteria</taxon>
        <taxon>Bacillati</taxon>
        <taxon>Actinomycetota</taxon>
        <taxon>Actinomycetes</taxon>
        <taxon>Mycobacteriales</taxon>
        <taxon>Nocardiaceae</taxon>
        <taxon>Rhodococcus</taxon>
    </lineage>
</organism>
<keyword evidence="2" id="KW-0812">Transmembrane</keyword>
<dbReference type="AlphaFoldDB" id="A0A1G7C9D6"/>
<keyword evidence="2" id="KW-1133">Transmembrane helix</keyword>
<feature type="signal peptide" evidence="3">
    <location>
        <begin position="1"/>
        <end position="32"/>
    </location>
</feature>
<evidence type="ECO:0000256" key="1">
    <source>
        <dbReference type="SAM" id="MobiDB-lite"/>
    </source>
</evidence>
<dbReference type="EMBL" id="FNAB01000015">
    <property type="protein sequence ID" value="SDE35296.1"/>
    <property type="molecule type" value="Genomic_DNA"/>
</dbReference>
<name>A0A1G7C9D6_9NOCA</name>
<evidence type="ECO:0000313" key="5">
    <source>
        <dbReference type="Proteomes" id="UP000199417"/>
    </source>
</evidence>
<keyword evidence="5" id="KW-1185">Reference proteome</keyword>
<protein>
    <submittedName>
        <fullName evidence="4">Uncharacterized protein</fullName>
    </submittedName>
</protein>
<evidence type="ECO:0000313" key="4">
    <source>
        <dbReference type="EMBL" id="SDE35296.1"/>
    </source>
</evidence>